<proteinExistence type="predicted"/>
<feature type="transmembrane region" description="Helical" evidence="2">
    <location>
        <begin position="6"/>
        <end position="27"/>
    </location>
</feature>
<gene>
    <name evidence="3" type="ORF">ACFQS3_09665</name>
</gene>
<comment type="caution">
    <text evidence="3">The sequence shown here is derived from an EMBL/GenBank/DDBJ whole genome shotgun (WGS) entry which is preliminary data.</text>
</comment>
<evidence type="ECO:0008006" key="5">
    <source>
        <dbReference type="Google" id="ProtNLM"/>
    </source>
</evidence>
<dbReference type="Proteomes" id="UP001596470">
    <property type="component" value="Unassembled WGS sequence"/>
</dbReference>
<evidence type="ECO:0000256" key="2">
    <source>
        <dbReference type="SAM" id="Phobius"/>
    </source>
</evidence>
<keyword evidence="2" id="KW-0472">Membrane</keyword>
<keyword evidence="2" id="KW-0812">Transmembrane</keyword>
<dbReference type="RefSeq" id="WP_382349091.1">
    <property type="nucleotide sequence ID" value="NZ_JBHMBP010000002.1"/>
</dbReference>
<sequence length="289" mass="32554">MLTPFPLTVFGTTLLIATLTVHIVLAIRTRRRIPPLDALLRRHARPDCGHVDTQIRDPKDVQREARSAVRDPHRPAEDRARAVHDLAHGRAATDTTRWTLRNTVQDRYLDEDHRFAMLTAYCRCDPEAALEALDLFARDGSNNAFRRLEAAQWITDRSVRRRAVLAIATAAEVDAECRLKAATALKPLAPRDAETAFQVIATDAAVGFGVRILAANEWALMDREAAVEALWRIVLATTTPWYWRIVAAAKLVMLRVRAAYDLLCEWIENPELPADARVQLSSTLKRLDD</sequence>
<organism evidence="3 4">
    <name type="scientific">Glycomyces mayteni</name>
    <dbReference type="NCBI Taxonomy" id="543887"/>
    <lineage>
        <taxon>Bacteria</taxon>
        <taxon>Bacillati</taxon>
        <taxon>Actinomycetota</taxon>
        <taxon>Actinomycetes</taxon>
        <taxon>Glycomycetales</taxon>
        <taxon>Glycomycetaceae</taxon>
        <taxon>Glycomyces</taxon>
    </lineage>
</organism>
<keyword evidence="4" id="KW-1185">Reference proteome</keyword>
<protein>
    <recommendedName>
        <fullName evidence="5">HEAT repeat domain-containing protein</fullName>
    </recommendedName>
</protein>
<name>A0ABW2D572_9ACTN</name>
<evidence type="ECO:0000313" key="3">
    <source>
        <dbReference type="EMBL" id="MFC6957462.1"/>
    </source>
</evidence>
<reference evidence="4" key="1">
    <citation type="journal article" date="2019" name="Int. J. Syst. Evol. Microbiol.">
        <title>The Global Catalogue of Microorganisms (GCM) 10K type strain sequencing project: providing services to taxonomists for standard genome sequencing and annotation.</title>
        <authorList>
            <consortium name="The Broad Institute Genomics Platform"/>
            <consortium name="The Broad Institute Genome Sequencing Center for Infectious Disease"/>
            <person name="Wu L."/>
            <person name="Ma J."/>
        </authorList>
    </citation>
    <scope>NUCLEOTIDE SEQUENCE [LARGE SCALE GENOMIC DNA]</scope>
    <source>
        <strain evidence="4">KACC 12634</strain>
    </source>
</reference>
<dbReference type="EMBL" id="JBHSYS010000002">
    <property type="protein sequence ID" value="MFC6957462.1"/>
    <property type="molecule type" value="Genomic_DNA"/>
</dbReference>
<evidence type="ECO:0000256" key="1">
    <source>
        <dbReference type="SAM" id="MobiDB-lite"/>
    </source>
</evidence>
<feature type="region of interest" description="Disordered" evidence="1">
    <location>
        <begin position="50"/>
        <end position="76"/>
    </location>
</feature>
<keyword evidence="2" id="KW-1133">Transmembrane helix</keyword>
<evidence type="ECO:0000313" key="4">
    <source>
        <dbReference type="Proteomes" id="UP001596470"/>
    </source>
</evidence>
<accession>A0ABW2D572</accession>